<evidence type="ECO:0000313" key="2">
    <source>
        <dbReference type="Proteomes" id="UP000707352"/>
    </source>
</evidence>
<gene>
    <name evidence="1" type="ORF">HB375_11640</name>
</gene>
<proteinExistence type="predicted"/>
<dbReference type="RefSeq" id="WP_167673134.1">
    <property type="nucleotide sequence ID" value="NZ_JAATJS010000003.1"/>
</dbReference>
<evidence type="ECO:0000313" key="1">
    <source>
        <dbReference type="EMBL" id="NIX77261.1"/>
    </source>
</evidence>
<name>A0ABX0VCU2_9HYPH</name>
<keyword evidence="2" id="KW-1185">Reference proteome</keyword>
<sequence length="78" mass="8543">MRQHPMSSSFTPLGRAEAVLYSYLPNSAWSHEAARELVEYHMYVALELELFERASELSAALSLMGAIGPASLAKGRSS</sequence>
<comment type="caution">
    <text evidence="1">The sequence shown here is derived from an EMBL/GenBank/DDBJ whole genome shotgun (WGS) entry which is preliminary data.</text>
</comment>
<reference evidence="1 2" key="1">
    <citation type="submission" date="2020-03" db="EMBL/GenBank/DDBJ databases">
        <title>The genome sequence of Microvirga sp. c23x22.</title>
        <authorList>
            <person name="Zhang X."/>
        </authorList>
    </citation>
    <scope>NUCLEOTIDE SEQUENCE [LARGE SCALE GENOMIC DNA]</scope>
    <source>
        <strain evidence="2">c23x22</strain>
    </source>
</reference>
<protein>
    <submittedName>
        <fullName evidence="1">Uncharacterized protein</fullName>
    </submittedName>
</protein>
<dbReference type="EMBL" id="JAATJS010000003">
    <property type="protein sequence ID" value="NIX77261.1"/>
    <property type="molecule type" value="Genomic_DNA"/>
</dbReference>
<accession>A0ABX0VCU2</accession>
<dbReference type="Proteomes" id="UP000707352">
    <property type="component" value="Unassembled WGS sequence"/>
</dbReference>
<organism evidence="1 2">
    <name type="scientific">Microvirga terricola</name>
    <dbReference type="NCBI Taxonomy" id="2719797"/>
    <lineage>
        <taxon>Bacteria</taxon>
        <taxon>Pseudomonadati</taxon>
        <taxon>Pseudomonadota</taxon>
        <taxon>Alphaproteobacteria</taxon>
        <taxon>Hyphomicrobiales</taxon>
        <taxon>Methylobacteriaceae</taxon>
        <taxon>Microvirga</taxon>
    </lineage>
</organism>